<evidence type="ECO:0000256" key="1">
    <source>
        <dbReference type="ARBA" id="ARBA00004123"/>
    </source>
</evidence>
<organism evidence="14 15">
    <name type="scientific">Mesorhabditis spiculigera</name>
    <dbReference type="NCBI Taxonomy" id="96644"/>
    <lineage>
        <taxon>Eukaryota</taxon>
        <taxon>Metazoa</taxon>
        <taxon>Ecdysozoa</taxon>
        <taxon>Nematoda</taxon>
        <taxon>Chromadorea</taxon>
        <taxon>Rhabditida</taxon>
        <taxon>Rhabditina</taxon>
        <taxon>Rhabditomorpha</taxon>
        <taxon>Rhabditoidea</taxon>
        <taxon>Rhabditidae</taxon>
        <taxon>Mesorhabditinae</taxon>
        <taxon>Mesorhabditis</taxon>
    </lineage>
</organism>
<evidence type="ECO:0000256" key="7">
    <source>
        <dbReference type="ARBA" id="ARBA00023125"/>
    </source>
</evidence>
<evidence type="ECO:0000256" key="6">
    <source>
        <dbReference type="ARBA" id="ARBA00023015"/>
    </source>
</evidence>
<proteinExistence type="inferred from homology"/>
<evidence type="ECO:0000256" key="3">
    <source>
        <dbReference type="ARBA" id="ARBA00022723"/>
    </source>
</evidence>
<dbReference type="GO" id="GO:0005634">
    <property type="term" value="C:nucleus"/>
    <property type="evidence" value="ECO:0007669"/>
    <property type="project" value="UniProtKB-SubCell"/>
</dbReference>
<evidence type="ECO:0000256" key="4">
    <source>
        <dbReference type="ARBA" id="ARBA00022771"/>
    </source>
</evidence>
<keyword evidence="3 11" id="KW-0479">Metal-binding</keyword>
<dbReference type="PRINTS" id="PR00047">
    <property type="entry name" value="STROIDFINGER"/>
</dbReference>
<dbReference type="SMART" id="SM00430">
    <property type="entry name" value="HOLI"/>
    <property type="match status" value="1"/>
</dbReference>
<feature type="domain" description="NR LBD" evidence="13">
    <location>
        <begin position="168"/>
        <end position="398"/>
    </location>
</feature>
<keyword evidence="10 11" id="KW-0539">Nucleus</keyword>
<dbReference type="Pfam" id="PF00104">
    <property type="entry name" value="Hormone_recep"/>
    <property type="match status" value="1"/>
</dbReference>
<evidence type="ECO:0000256" key="11">
    <source>
        <dbReference type="RuleBase" id="RU004334"/>
    </source>
</evidence>
<dbReference type="CDD" id="cd06960">
    <property type="entry name" value="NR_DBD_HNF4A"/>
    <property type="match status" value="1"/>
</dbReference>
<dbReference type="Proteomes" id="UP001177023">
    <property type="component" value="Unassembled WGS sequence"/>
</dbReference>
<dbReference type="SUPFAM" id="SSF48508">
    <property type="entry name" value="Nuclear receptor ligand-binding domain"/>
    <property type="match status" value="1"/>
</dbReference>
<dbReference type="GO" id="GO:0000978">
    <property type="term" value="F:RNA polymerase II cis-regulatory region sequence-specific DNA binding"/>
    <property type="evidence" value="ECO:0007669"/>
    <property type="project" value="InterPro"/>
</dbReference>
<evidence type="ECO:0000256" key="10">
    <source>
        <dbReference type="ARBA" id="ARBA00023242"/>
    </source>
</evidence>
<feature type="domain" description="Nuclear receptor" evidence="12">
    <location>
        <begin position="18"/>
        <end position="93"/>
    </location>
</feature>
<keyword evidence="5 11" id="KW-0862">Zinc</keyword>
<dbReference type="InterPro" id="IPR050274">
    <property type="entry name" value="Nuclear_hormone_rcpt_NR2"/>
</dbReference>
<dbReference type="InterPro" id="IPR035500">
    <property type="entry name" value="NHR-like_dom_sf"/>
</dbReference>
<evidence type="ECO:0000259" key="13">
    <source>
        <dbReference type="PROSITE" id="PS51843"/>
    </source>
</evidence>
<dbReference type="InterPro" id="IPR013088">
    <property type="entry name" value="Znf_NHR/GATA"/>
</dbReference>
<reference evidence="14" key="1">
    <citation type="submission" date="2023-06" db="EMBL/GenBank/DDBJ databases">
        <authorList>
            <person name="Delattre M."/>
        </authorList>
    </citation>
    <scope>NUCLEOTIDE SEQUENCE</scope>
    <source>
        <strain evidence="14">AF72</strain>
    </source>
</reference>
<dbReference type="PANTHER" id="PTHR24083">
    <property type="entry name" value="NUCLEAR HORMONE RECEPTOR"/>
    <property type="match status" value="1"/>
</dbReference>
<evidence type="ECO:0000256" key="8">
    <source>
        <dbReference type="ARBA" id="ARBA00023163"/>
    </source>
</evidence>
<dbReference type="EMBL" id="CATQJA010000818">
    <property type="protein sequence ID" value="CAJ0564199.1"/>
    <property type="molecule type" value="Genomic_DNA"/>
</dbReference>
<dbReference type="Gene3D" id="3.30.50.10">
    <property type="entry name" value="Erythroid Transcription Factor GATA-1, subunit A"/>
    <property type="match status" value="1"/>
</dbReference>
<comment type="subcellular location">
    <subcellularLocation>
        <location evidence="1 11">Nucleus</location>
    </subcellularLocation>
</comment>
<gene>
    <name evidence="14" type="ORF">MSPICULIGERA_LOCUS2885</name>
</gene>
<keyword evidence="4 11" id="KW-0863">Zinc-finger</keyword>
<dbReference type="PROSITE" id="PS00031">
    <property type="entry name" value="NUCLEAR_REC_DBD_1"/>
    <property type="match status" value="1"/>
</dbReference>
<evidence type="ECO:0000313" key="14">
    <source>
        <dbReference type="EMBL" id="CAJ0564199.1"/>
    </source>
</evidence>
<keyword evidence="8 11" id="KW-0804">Transcription</keyword>
<comment type="caution">
    <text evidence="14">The sequence shown here is derived from an EMBL/GenBank/DDBJ whole genome shotgun (WGS) entry which is preliminary data.</text>
</comment>
<dbReference type="GO" id="GO:0003700">
    <property type="term" value="F:DNA-binding transcription factor activity"/>
    <property type="evidence" value="ECO:0007669"/>
    <property type="project" value="InterPro"/>
</dbReference>
<evidence type="ECO:0000256" key="9">
    <source>
        <dbReference type="ARBA" id="ARBA00023170"/>
    </source>
</evidence>
<dbReference type="PROSITE" id="PS51843">
    <property type="entry name" value="NR_LBD"/>
    <property type="match status" value="1"/>
</dbReference>
<dbReference type="Gene3D" id="1.10.565.10">
    <property type="entry name" value="Retinoid X Receptor"/>
    <property type="match status" value="1"/>
</dbReference>
<sequence length="404" mass="46832">MSVQLPVKKFKNIRKSDKFKCAVCGDKPTGYHYGTISCNGCKTFFRRTIIANRKFTCSKGGRCSFDKDFRCACRACRFQKCVLVGMDPNAIQYPAKTAKEEIFDDDEAGTSSPTDDYEEQMQMQVVSLASREDTAFAELLDTLMRKETSTVYMRRQECPWSFDITLPELLEKPCILGKSFVEMCKLTGEESTMQVYKKNPIKFWMVVDMLLACEYAKTFPAFHQLKEFDQRILLSQVVGMILILLQAFCSLEQKSEKLIFPDGLDALSFQLTRFDHRFEDYFRENYCRPIALIRNCGMEKQHYILMKAILLFTPGLCDLSPEGQKIVDNERARLCCCLHRLLISQYGEAKGVAKFAKYLMMVESFVRFNEKKRSHLEMSVILNKVVMTPLGDEIYLKRHFKYNK</sequence>
<keyword evidence="9 11" id="KW-0675">Receptor</keyword>
<keyword evidence="6 11" id="KW-0805">Transcription regulation</keyword>
<name>A0AA36FT68_9BILA</name>
<dbReference type="InterPro" id="IPR049636">
    <property type="entry name" value="HNF4-like_DBD"/>
</dbReference>
<keyword evidence="7 11" id="KW-0238">DNA-binding</keyword>
<dbReference type="AlphaFoldDB" id="A0AA36FT68"/>
<protein>
    <submittedName>
        <fullName evidence="14">Uncharacterized protein</fullName>
    </submittedName>
</protein>
<dbReference type="SMART" id="SM00399">
    <property type="entry name" value="ZnF_C4"/>
    <property type="match status" value="1"/>
</dbReference>
<dbReference type="FunFam" id="3.30.50.10:FF:000030">
    <property type="entry name" value="Nuclear Hormone Receptor family"/>
    <property type="match status" value="1"/>
</dbReference>
<evidence type="ECO:0000256" key="5">
    <source>
        <dbReference type="ARBA" id="ARBA00022833"/>
    </source>
</evidence>
<evidence type="ECO:0000259" key="12">
    <source>
        <dbReference type="PROSITE" id="PS51030"/>
    </source>
</evidence>
<evidence type="ECO:0000256" key="2">
    <source>
        <dbReference type="ARBA" id="ARBA00005993"/>
    </source>
</evidence>
<dbReference type="PROSITE" id="PS51030">
    <property type="entry name" value="NUCLEAR_REC_DBD_2"/>
    <property type="match status" value="1"/>
</dbReference>
<dbReference type="GO" id="GO:0008270">
    <property type="term" value="F:zinc ion binding"/>
    <property type="evidence" value="ECO:0007669"/>
    <property type="project" value="UniProtKB-KW"/>
</dbReference>
<evidence type="ECO:0000313" key="15">
    <source>
        <dbReference type="Proteomes" id="UP001177023"/>
    </source>
</evidence>
<dbReference type="SUPFAM" id="SSF57716">
    <property type="entry name" value="Glucocorticoid receptor-like (DNA-binding domain)"/>
    <property type="match status" value="1"/>
</dbReference>
<dbReference type="InterPro" id="IPR000536">
    <property type="entry name" value="Nucl_hrmn_rcpt_lig-bd"/>
</dbReference>
<dbReference type="Pfam" id="PF00105">
    <property type="entry name" value="zf-C4"/>
    <property type="match status" value="1"/>
</dbReference>
<keyword evidence="15" id="KW-1185">Reference proteome</keyword>
<accession>A0AA36FT68</accession>
<feature type="non-terminal residue" evidence="14">
    <location>
        <position position="1"/>
    </location>
</feature>
<comment type="similarity">
    <text evidence="2 11">Belongs to the nuclear hormone receptor family.</text>
</comment>
<dbReference type="InterPro" id="IPR001628">
    <property type="entry name" value="Znf_hrmn_rcpt"/>
</dbReference>